<organism evidence="1 2">
    <name type="scientific">Parthenolecanium corni</name>
    <dbReference type="NCBI Taxonomy" id="536013"/>
    <lineage>
        <taxon>Eukaryota</taxon>
        <taxon>Metazoa</taxon>
        <taxon>Ecdysozoa</taxon>
        <taxon>Arthropoda</taxon>
        <taxon>Hexapoda</taxon>
        <taxon>Insecta</taxon>
        <taxon>Pterygota</taxon>
        <taxon>Neoptera</taxon>
        <taxon>Paraneoptera</taxon>
        <taxon>Hemiptera</taxon>
        <taxon>Sternorrhyncha</taxon>
        <taxon>Coccoidea</taxon>
        <taxon>Coccidae</taxon>
        <taxon>Parthenolecanium</taxon>
    </lineage>
</organism>
<gene>
    <name evidence="1" type="ORF">V9T40_007496</name>
</gene>
<comment type="caution">
    <text evidence="1">The sequence shown here is derived from an EMBL/GenBank/DDBJ whole genome shotgun (WGS) entry which is preliminary data.</text>
</comment>
<evidence type="ECO:0000313" key="2">
    <source>
        <dbReference type="Proteomes" id="UP001367676"/>
    </source>
</evidence>
<dbReference type="Proteomes" id="UP001367676">
    <property type="component" value="Unassembled WGS sequence"/>
</dbReference>
<reference evidence="1 2" key="1">
    <citation type="submission" date="2024-03" db="EMBL/GenBank/DDBJ databases">
        <title>Adaptation during the transition from Ophiocordyceps entomopathogen to insect associate is accompanied by gene loss and intensified selection.</title>
        <authorList>
            <person name="Ward C.M."/>
            <person name="Onetto C.A."/>
            <person name="Borneman A.R."/>
        </authorList>
    </citation>
    <scope>NUCLEOTIDE SEQUENCE [LARGE SCALE GENOMIC DNA]</scope>
    <source>
        <strain evidence="1">AWRI1</strain>
        <tissue evidence="1">Single Adult Female</tissue>
    </source>
</reference>
<proteinExistence type="predicted"/>
<name>A0AAN9TJI5_9HEMI</name>
<dbReference type="EMBL" id="JBBCAQ010000020">
    <property type="protein sequence ID" value="KAK7592744.1"/>
    <property type="molecule type" value="Genomic_DNA"/>
</dbReference>
<sequence length="87" mass="9548">METIGAGALDNTARIAIAPYPCLIERPYRHDKSISVQTARVAAEAGDGRLERIFGGQYVTSSNDAMRCDAMRCDAMPEEPYKPIDDI</sequence>
<keyword evidence="2" id="KW-1185">Reference proteome</keyword>
<evidence type="ECO:0000313" key="1">
    <source>
        <dbReference type="EMBL" id="KAK7592744.1"/>
    </source>
</evidence>
<accession>A0AAN9TJI5</accession>
<protein>
    <submittedName>
        <fullName evidence="1">Uncharacterized protein</fullName>
    </submittedName>
</protein>
<dbReference type="AlphaFoldDB" id="A0AAN9TJI5"/>